<dbReference type="Pfam" id="PF00881">
    <property type="entry name" value="Nitroreductase"/>
    <property type="match status" value="1"/>
</dbReference>
<dbReference type="SUPFAM" id="SSF55469">
    <property type="entry name" value="FMN-dependent nitroreductase-like"/>
    <property type="match status" value="1"/>
</dbReference>
<dbReference type="Gene3D" id="3.40.109.10">
    <property type="entry name" value="NADH Oxidase"/>
    <property type="match status" value="1"/>
</dbReference>
<protein>
    <submittedName>
        <fullName evidence="4">NAD(P)H nitroreductase</fullName>
    </submittedName>
</protein>
<evidence type="ECO:0000313" key="4">
    <source>
        <dbReference type="EMBL" id="ANY74878.1"/>
    </source>
</evidence>
<proteinExistence type="inferred from homology"/>
<dbReference type="PANTHER" id="PTHR43673:SF3">
    <property type="entry name" value="NAD(P)H NITROREDUCTASE YODC-RELATED"/>
    <property type="match status" value="1"/>
</dbReference>
<dbReference type="RefSeq" id="WP_099478668.1">
    <property type="nucleotide sequence ID" value="NZ_CP016809.1"/>
</dbReference>
<dbReference type="GO" id="GO:0016491">
    <property type="term" value="F:oxidoreductase activity"/>
    <property type="evidence" value="ECO:0007669"/>
    <property type="project" value="UniProtKB-KW"/>
</dbReference>
<accession>A0A1B2E4G5</accession>
<comment type="similarity">
    <text evidence="1">Belongs to the nitroreductase family.</text>
</comment>
<dbReference type="KEGG" id="pib:BBD41_21195"/>
<dbReference type="PANTHER" id="PTHR43673">
    <property type="entry name" value="NAD(P)H NITROREDUCTASE YDGI-RELATED"/>
    <property type="match status" value="1"/>
</dbReference>
<evidence type="ECO:0000256" key="1">
    <source>
        <dbReference type="ARBA" id="ARBA00007118"/>
    </source>
</evidence>
<sequence>MATVVETSVIKVMKERSSVRKYQKGISIPQSTLHQILEAAATAPSAWNLQHWKFVTIQNQENKERLLPIAYHQQQVVDASAVVIVLGDTKANENAENVYGESVRAGFMAEEVKNSIVGDIDSHYKNAEHAGIHDAIRNASFAAMQLMLAAKAHGIDSGPMGGYDAEALRKELNIPDRYIPVLMLTLGYAEQPAYPTTRFPVDQVVVRERF</sequence>
<name>A0A1B2E4G5_9BACL</name>
<gene>
    <name evidence="4" type="ORF">BBD41_21195</name>
</gene>
<dbReference type="InterPro" id="IPR000415">
    <property type="entry name" value="Nitroreductase-like"/>
</dbReference>
<dbReference type="CDD" id="cd02137">
    <property type="entry name" value="MhqN-like"/>
    <property type="match status" value="1"/>
</dbReference>
<dbReference type="InterPro" id="IPR029479">
    <property type="entry name" value="Nitroreductase"/>
</dbReference>
<evidence type="ECO:0000256" key="2">
    <source>
        <dbReference type="ARBA" id="ARBA00023002"/>
    </source>
</evidence>
<dbReference type="AlphaFoldDB" id="A0A1B2E4G5"/>
<organism evidence="4">
    <name type="scientific">Paenibacillus ihbetae</name>
    <dbReference type="NCBI Taxonomy" id="1870820"/>
    <lineage>
        <taxon>Bacteria</taxon>
        <taxon>Bacillati</taxon>
        <taxon>Bacillota</taxon>
        <taxon>Bacilli</taxon>
        <taxon>Bacillales</taxon>
        <taxon>Paenibacillaceae</taxon>
        <taxon>Paenibacillus</taxon>
    </lineage>
</organism>
<dbReference type="EMBL" id="CP016809">
    <property type="protein sequence ID" value="ANY74878.1"/>
    <property type="molecule type" value="Genomic_DNA"/>
</dbReference>
<evidence type="ECO:0000259" key="3">
    <source>
        <dbReference type="Pfam" id="PF00881"/>
    </source>
</evidence>
<reference evidence="4" key="1">
    <citation type="submission" date="2016-08" db="EMBL/GenBank/DDBJ databases">
        <title>Complete Genome Seqeunce of Paenibacillus sp. nov. IHBB 9852 from high altitute lake of Indian trans-Himalayas.</title>
        <authorList>
            <person name="Kiran S."/>
            <person name="Swarnkar M.K."/>
            <person name="Rana A."/>
            <person name="Tewari R."/>
            <person name="Gulati A."/>
        </authorList>
    </citation>
    <scope>NUCLEOTIDE SEQUENCE [LARGE SCALE GENOMIC DNA]</scope>
    <source>
        <strain evidence="4">IHBB 9852</strain>
    </source>
</reference>
<keyword evidence="2" id="KW-0560">Oxidoreductase</keyword>
<feature type="domain" description="Nitroreductase" evidence="3">
    <location>
        <begin position="14"/>
        <end position="188"/>
    </location>
</feature>